<evidence type="ECO:0000259" key="3">
    <source>
        <dbReference type="Pfam" id="PF12274"/>
    </source>
</evidence>
<keyword evidence="2" id="KW-1133">Transmembrane helix</keyword>
<dbReference type="EMBL" id="CAMAPF010000085">
    <property type="protein sequence ID" value="CAH9095905.1"/>
    <property type="molecule type" value="Genomic_DNA"/>
</dbReference>
<keyword evidence="2" id="KW-0472">Membrane</keyword>
<feature type="transmembrane region" description="Helical" evidence="2">
    <location>
        <begin position="210"/>
        <end position="233"/>
    </location>
</feature>
<protein>
    <recommendedName>
        <fullName evidence="3">DUF3615 domain-containing protein</fullName>
    </recommendedName>
</protein>
<dbReference type="Pfam" id="PF12274">
    <property type="entry name" value="DUF3615"/>
    <property type="match status" value="1"/>
</dbReference>
<feature type="region of interest" description="Disordered" evidence="1">
    <location>
        <begin position="22"/>
        <end position="46"/>
    </location>
</feature>
<keyword evidence="5" id="KW-1185">Reference proteome</keyword>
<reference evidence="4" key="1">
    <citation type="submission" date="2022-07" db="EMBL/GenBank/DDBJ databases">
        <authorList>
            <person name="Macas J."/>
            <person name="Novak P."/>
            <person name="Neumann P."/>
        </authorList>
    </citation>
    <scope>NUCLEOTIDE SEQUENCE</scope>
</reference>
<evidence type="ECO:0000313" key="4">
    <source>
        <dbReference type="EMBL" id="CAH9095905.1"/>
    </source>
</evidence>
<dbReference type="Proteomes" id="UP001152523">
    <property type="component" value="Unassembled WGS sequence"/>
</dbReference>
<evidence type="ECO:0000313" key="5">
    <source>
        <dbReference type="Proteomes" id="UP001152523"/>
    </source>
</evidence>
<evidence type="ECO:0000256" key="1">
    <source>
        <dbReference type="SAM" id="MobiDB-lite"/>
    </source>
</evidence>
<proteinExistence type="predicted"/>
<comment type="caution">
    <text evidence="4">The sequence shown here is derived from an EMBL/GenBank/DDBJ whole genome shotgun (WGS) entry which is preliminary data.</text>
</comment>
<dbReference type="PANTHER" id="PTHR33326:SF45">
    <property type="entry name" value="OS05G0477500 PROTEIN"/>
    <property type="match status" value="1"/>
</dbReference>
<dbReference type="PANTHER" id="PTHR33326">
    <property type="entry name" value="OS05G0543800 PROTEIN"/>
    <property type="match status" value="1"/>
</dbReference>
<sequence length="238" mass="26749">MVKISEAYNLRSRTIYKSHVRTSKTQTCGRSARAKESDRPRGKPVKYSGGYGPPLIQWSAKDLEIMDRRDRRLAELALDYYHNTCKDGVTYEVVEVMRSNQFALPDTEKYIKAHTNFIAKPKNSNGPSMLFFVETSYPNLIGRRLDARTTTVHVCYMLGAVGEVDTGLNGCLACRGTRGPALHHPHDGVFDIGYELMRCIACGSWCMGCYHVVVINLICLIIFICKTILVNLFTPLSS</sequence>
<gene>
    <name evidence="4" type="ORF">CEPIT_LOCUS13513</name>
</gene>
<keyword evidence="2" id="KW-0812">Transmembrane</keyword>
<accession>A0AAV0D921</accession>
<dbReference type="InterPro" id="IPR022059">
    <property type="entry name" value="DUF3615"/>
</dbReference>
<dbReference type="AlphaFoldDB" id="A0AAV0D921"/>
<evidence type="ECO:0000256" key="2">
    <source>
        <dbReference type="SAM" id="Phobius"/>
    </source>
</evidence>
<feature type="domain" description="DUF3615" evidence="3">
    <location>
        <begin position="74"/>
        <end position="185"/>
    </location>
</feature>
<name>A0AAV0D921_9ASTE</name>
<organism evidence="4 5">
    <name type="scientific">Cuscuta epithymum</name>
    <dbReference type="NCBI Taxonomy" id="186058"/>
    <lineage>
        <taxon>Eukaryota</taxon>
        <taxon>Viridiplantae</taxon>
        <taxon>Streptophyta</taxon>
        <taxon>Embryophyta</taxon>
        <taxon>Tracheophyta</taxon>
        <taxon>Spermatophyta</taxon>
        <taxon>Magnoliopsida</taxon>
        <taxon>eudicotyledons</taxon>
        <taxon>Gunneridae</taxon>
        <taxon>Pentapetalae</taxon>
        <taxon>asterids</taxon>
        <taxon>lamiids</taxon>
        <taxon>Solanales</taxon>
        <taxon>Convolvulaceae</taxon>
        <taxon>Cuscuteae</taxon>
        <taxon>Cuscuta</taxon>
        <taxon>Cuscuta subgen. Cuscuta</taxon>
    </lineage>
</organism>